<evidence type="ECO:0000313" key="2">
    <source>
        <dbReference type="EMBL" id="NIZ63026.1"/>
    </source>
</evidence>
<dbReference type="InterPro" id="IPR051396">
    <property type="entry name" value="Bact_Antivir_Def_Nuclease"/>
</dbReference>
<dbReference type="SUPFAM" id="SSF52540">
    <property type="entry name" value="P-loop containing nucleoside triphosphate hydrolases"/>
    <property type="match status" value="1"/>
</dbReference>
<dbReference type="EMBL" id="QHLQ01000025">
    <property type="protein sequence ID" value="NIZ63026.1"/>
    <property type="molecule type" value="Genomic_DNA"/>
</dbReference>
<dbReference type="PANTHER" id="PTHR43581:SF4">
    <property type="entry name" value="ATP_GTP PHOSPHATASE"/>
    <property type="match status" value="1"/>
</dbReference>
<dbReference type="PANTHER" id="PTHR43581">
    <property type="entry name" value="ATP/GTP PHOSPHATASE"/>
    <property type="match status" value="1"/>
</dbReference>
<sequence>MPSSGQDNYSFSRLLGDLQPGATHIVTGKNGAGKSRFFNHSTTQISEELLNGRSKFSRLLCMAGTMHDKYPRQIYMSKSLDDESIVYLGNKVNNNMISDIAPFRVLLRSMLNPSNPAYRKSDFLSHLLSRINLGTNVKLKFRYGKGRKGAVIDTVETEYSIDLSDPYQLEVEASNLLHHVEKGDLLLSDMSFEKSGQYLGLPDLSSGEKQYILSLLGIVFCGAAKSVAFFDEPENSLHPSWQLRIARDLSQAMQEIHSGSTLVIATHSPLVASSLSNGNVYLCDLPNDQTWTKVNIYGRSSDTVLRDQFHLFSARSPEVTKVINSCLSHIAKGEEASAEFVSKKEHLRALRIDLKQDDPLADVVSTILGL</sequence>
<reference evidence="2 3" key="1">
    <citation type="submission" date="2018-05" db="EMBL/GenBank/DDBJ databases">
        <authorList>
            <person name="Zhang Y.-J."/>
        </authorList>
    </citation>
    <scope>NUCLEOTIDE SEQUENCE [LARGE SCALE GENOMIC DNA]</scope>
    <source>
        <strain evidence="2 3">CY04</strain>
    </source>
</reference>
<name>A0ABX0WBH5_9RHOB</name>
<dbReference type="InterPro" id="IPR027417">
    <property type="entry name" value="P-loop_NTPase"/>
</dbReference>
<protein>
    <recommendedName>
        <fullName evidence="1">ATPase AAA-type core domain-containing protein</fullName>
    </recommendedName>
</protein>
<comment type="caution">
    <text evidence="2">The sequence shown here is derived from an EMBL/GenBank/DDBJ whole genome shotgun (WGS) entry which is preliminary data.</text>
</comment>
<keyword evidence="3" id="KW-1185">Reference proteome</keyword>
<evidence type="ECO:0000259" key="1">
    <source>
        <dbReference type="Pfam" id="PF13304"/>
    </source>
</evidence>
<dbReference type="RefSeq" id="WP_206188528.1">
    <property type="nucleotide sequence ID" value="NZ_QHLQ01000025.1"/>
</dbReference>
<dbReference type="Proteomes" id="UP001429564">
    <property type="component" value="Unassembled WGS sequence"/>
</dbReference>
<dbReference type="Pfam" id="PF13304">
    <property type="entry name" value="AAA_21"/>
    <property type="match status" value="1"/>
</dbReference>
<dbReference type="Gene3D" id="3.40.50.300">
    <property type="entry name" value="P-loop containing nucleotide triphosphate hydrolases"/>
    <property type="match status" value="1"/>
</dbReference>
<feature type="domain" description="ATPase AAA-type core" evidence="1">
    <location>
        <begin position="159"/>
        <end position="271"/>
    </location>
</feature>
<gene>
    <name evidence="2" type="ORF">DL239_18840</name>
</gene>
<accession>A0ABX0WBH5</accession>
<proteinExistence type="predicted"/>
<dbReference type="InterPro" id="IPR003959">
    <property type="entry name" value="ATPase_AAA_core"/>
</dbReference>
<evidence type="ECO:0000313" key="3">
    <source>
        <dbReference type="Proteomes" id="UP001429564"/>
    </source>
</evidence>
<organism evidence="2 3">
    <name type="scientific">Parasedimentitalea denitrificans</name>
    <dbReference type="NCBI Taxonomy" id="2211118"/>
    <lineage>
        <taxon>Bacteria</taxon>
        <taxon>Pseudomonadati</taxon>
        <taxon>Pseudomonadota</taxon>
        <taxon>Alphaproteobacteria</taxon>
        <taxon>Rhodobacterales</taxon>
        <taxon>Paracoccaceae</taxon>
        <taxon>Parasedimentitalea</taxon>
    </lineage>
</organism>
<dbReference type="CDD" id="cd00267">
    <property type="entry name" value="ABC_ATPase"/>
    <property type="match status" value="1"/>
</dbReference>